<name>A0ABV3S8W9_9GAMM</name>
<dbReference type="Pfam" id="PF03413">
    <property type="entry name" value="PepSY"/>
    <property type="match status" value="1"/>
</dbReference>
<feature type="chain" id="PRO_5045886564" evidence="1">
    <location>
        <begin position="22"/>
        <end position="100"/>
    </location>
</feature>
<keyword evidence="4" id="KW-1185">Reference proteome</keyword>
<dbReference type="RefSeq" id="WP_367967038.1">
    <property type="nucleotide sequence ID" value="NZ_JBAKFI010000001.1"/>
</dbReference>
<evidence type="ECO:0000256" key="1">
    <source>
        <dbReference type="SAM" id="SignalP"/>
    </source>
</evidence>
<dbReference type="EMBL" id="JBAKFJ010000001">
    <property type="protein sequence ID" value="MEX0386571.1"/>
    <property type="molecule type" value="Genomic_DNA"/>
</dbReference>
<dbReference type="Gene3D" id="3.10.450.40">
    <property type="match status" value="1"/>
</dbReference>
<comment type="caution">
    <text evidence="3">The sequence shown here is derived from an EMBL/GenBank/DDBJ whole genome shotgun (WGS) entry which is preliminary data.</text>
</comment>
<organism evidence="3 4">
    <name type="scientific">Spiribacter onubensis</name>
    <dbReference type="NCBI Taxonomy" id="3122420"/>
    <lineage>
        <taxon>Bacteria</taxon>
        <taxon>Pseudomonadati</taxon>
        <taxon>Pseudomonadota</taxon>
        <taxon>Gammaproteobacteria</taxon>
        <taxon>Chromatiales</taxon>
        <taxon>Ectothiorhodospiraceae</taxon>
        <taxon>Spiribacter</taxon>
    </lineage>
</organism>
<accession>A0ABV3S8W9</accession>
<keyword evidence="1" id="KW-0732">Signal</keyword>
<dbReference type="InterPro" id="IPR025711">
    <property type="entry name" value="PepSY"/>
</dbReference>
<reference evidence="3 4" key="1">
    <citation type="submission" date="2024-02" db="EMBL/GenBank/DDBJ databases">
        <title>New especies of Spiribacter isolated from saline water.</title>
        <authorList>
            <person name="Leon M.J."/>
            <person name="De La Haba R."/>
            <person name="Sanchez-Porro C."/>
            <person name="Ventosa A."/>
        </authorList>
    </citation>
    <scope>NUCLEOTIDE SEQUENCE [LARGE SCALE GENOMIC DNA]</scope>
    <source>
        <strain evidence="4">ag22IC4-227</strain>
    </source>
</reference>
<sequence>MRDAIPALLLVGLLAAGAAYADDDHMRARQALERGEVLPLTEILERVREQYPGHVLETEFEVEDDGYRYELELLDEDGYVLEIELDAATGEILEVEREDD</sequence>
<gene>
    <name evidence="3" type="ORF">V6X64_06160</name>
</gene>
<feature type="signal peptide" evidence="1">
    <location>
        <begin position="1"/>
        <end position="21"/>
    </location>
</feature>
<evidence type="ECO:0000259" key="2">
    <source>
        <dbReference type="Pfam" id="PF03413"/>
    </source>
</evidence>
<protein>
    <submittedName>
        <fullName evidence="3">PepSY domain-containing protein</fullName>
    </submittedName>
</protein>
<evidence type="ECO:0000313" key="4">
    <source>
        <dbReference type="Proteomes" id="UP001556653"/>
    </source>
</evidence>
<evidence type="ECO:0000313" key="3">
    <source>
        <dbReference type="EMBL" id="MEX0386571.1"/>
    </source>
</evidence>
<proteinExistence type="predicted"/>
<dbReference type="Proteomes" id="UP001556653">
    <property type="component" value="Unassembled WGS sequence"/>
</dbReference>
<feature type="domain" description="PepSY" evidence="2">
    <location>
        <begin position="38"/>
        <end position="96"/>
    </location>
</feature>